<feature type="transmembrane region" description="Helical" evidence="11">
    <location>
        <begin position="184"/>
        <end position="204"/>
    </location>
</feature>
<evidence type="ECO:0000256" key="7">
    <source>
        <dbReference type="ARBA" id="ARBA00022824"/>
    </source>
</evidence>
<evidence type="ECO:0000256" key="5">
    <source>
        <dbReference type="ARBA" id="ARBA00022679"/>
    </source>
</evidence>
<evidence type="ECO:0000313" key="12">
    <source>
        <dbReference type="EMBL" id="OAF68964.1"/>
    </source>
</evidence>
<reference evidence="12 13" key="1">
    <citation type="submission" date="2016-04" db="EMBL/GenBank/DDBJ databases">
        <title>The genome of Intoshia linei affirms orthonectids as highly simplified spiralians.</title>
        <authorList>
            <person name="Mikhailov K.V."/>
            <person name="Slusarev G.S."/>
            <person name="Nikitin M.A."/>
            <person name="Logacheva M.D."/>
            <person name="Penin A."/>
            <person name="Aleoshin V."/>
            <person name="Panchin Y.V."/>
        </authorList>
    </citation>
    <scope>NUCLEOTIDE SEQUENCE [LARGE SCALE GENOMIC DNA]</scope>
    <source>
        <strain evidence="12">Intl2013</strain>
        <tissue evidence="12">Whole animal</tissue>
    </source>
</reference>
<feature type="transmembrane region" description="Helical" evidence="11">
    <location>
        <begin position="127"/>
        <end position="146"/>
    </location>
</feature>
<proteinExistence type="predicted"/>
<dbReference type="PANTHER" id="PTHR12646">
    <property type="entry name" value="NOT56 - RELATED"/>
    <property type="match status" value="1"/>
</dbReference>
<feature type="transmembrane region" description="Helical" evidence="11">
    <location>
        <begin position="94"/>
        <end position="115"/>
    </location>
</feature>
<evidence type="ECO:0000256" key="2">
    <source>
        <dbReference type="ARBA" id="ARBA00004922"/>
    </source>
</evidence>
<gene>
    <name evidence="12" type="ORF">A3Q56_03297</name>
</gene>
<dbReference type="PANTHER" id="PTHR12646:SF0">
    <property type="entry name" value="DOL-P-MAN:MAN(5)GLCNAC(2)-PP-DOL ALPHA-1,3-MANNOSYLTRANSFERASE"/>
    <property type="match status" value="1"/>
</dbReference>
<evidence type="ECO:0000256" key="9">
    <source>
        <dbReference type="ARBA" id="ARBA00023136"/>
    </source>
</evidence>
<evidence type="ECO:0000256" key="11">
    <source>
        <dbReference type="SAM" id="Phobius"/>
    </source>
</evidence>
<evidence type="ECO:0000256" key="1">
    <source>
        <dbReference type="ARBA" id="ARBA00004477"/>
    </source>
</evidence>
<comment type="caution">
    <text evidence="12">The sequence shown here is derived from an EMBL/GenBank/DDBJ whole genome shotgun (WGS) entry which is preliminary data.</text>
</comment>
<comment type="catalytic activity">
    <reaction evidence="10">
        <text>an alpha-D-Man-(1-&gt;2)-alpha-D-Man-(1-&gt;2)-alpha-D-Man-(1-&gt;3)-[alpha-D-Man-(1-&gt;6)]-beta-D-Man-(1-&gt;4)-beta-D-GlcNAc-(1-&gt;4)-alpha-D-GlcNAc-diphospho-di-trans,poly-cis-dolichol + a di-trans,poly-cis-dolichyl beta-D-mannosyl phosphate = an alpha-D-Man-(1-&gt;2)-alpha-D-Man-(1-&gt;2)-alpha-D-Man-(1-&gt;3)-[alpha-D-Man-(1-&gt;3)-alpha-D-Man-(1-&gt;6)]-beta-D-Man-(1-&gt;4)-beta-D-GlcNAc-(1-&gt;4)-alpha-D-GlcNAc-diphospho-di-trans,poly-cis-dolichol + a di-trans,poly-cis-dolichyl phosphate + H(+)</text>
        <dbReference type="Rhea" id="RHEA:29527"/>
        <dbReference type="Rhea" id="RHEA-COMP:19498"/>
        <dbReference type="Rhea" id="RHEA-COMP:19501"/>
        <dbReference type="Rhea" id="RHEA-COMP:19516"/>
        <dbReference type="Rhea" id="RHEA-COMP:19517"/>
        <dbReference type="ChEBI" id="CHEBI:15378"/>
        <dbReference type="ChEBI" id="CHEBI:57683"/>
        <dbReference type="ChEBI" id="CHEBI:58211"/>
        <dbReference type="ChEBI" id="CHEBI:132515"/>
        <dbReference type="ChEBI" id="CHEBI:132516"/>
        <dbReference type="EC" id="2.4.1.258"/>
    </reaction>
    <physiologicalReaction direction="left-to-right" evidence="10">
        <dbReference type="Rhea" id="RHEA:29528"/>
    </physiologicalReaction>
</comment>
<evidence type="ECO:0000256" key="3">
    <source>
        <dbReference type="ARBA" id="ARBA00011964"/>
    </source>
</evidence>
<dbReference type="GO" id="GO:0005789">
    <property type="term" value="C:endoplasmic reticulum membrane"/>
    <property type="evidence" value="ECO:0007669"/>
    <property type="project" value="UniProtKB-SubCell"/>
</dbReference>
<feature type="non-terminal residue" evidence="12">
    <location>
        <position position="327"/>
    </location>
</feature>
<evidence type="ECO:0000256" key="4">
    <source>
        <dbReference type="ARBA" id="ARBA00022676"/>
    </source>
</evidence>
<dbReference type="Pfam" id="PF05208">
    <property type="entry name" value="ALG3"/>
    <property type="match status" value="1"/>
</dbReference>
<keyword evidence="5" id="KW-0808">Transferase</keyword>
<organism evidence="12 13">
    <name type="scientific">Intoshia linei</name>
    <dbReference type="NCBI Taxonomy" id="1819745"/>
    <lineage>
        <taxon>Eukaryota</taxon>
        <taxon>Metazoa</taxon>
        <taxon>Spiralia</taxon>
        <taxon>Lophotrochozoa</taxon>
        <taxon>Mesozoa</taxon>
        <taxon>Orthonectida</taxon>
        <taxon>Rhopaluridae</taxon>
        <taxon>Intoshia</taxon>
    </lineage>
</organism>
<dbReference type="EC" id="2.4.1.258" evidence="3"/>
<comment type="pathway">
    <text evidence="2">Protein modification; protein glycosylation.</text>
</comment>
<evidence type="ECO:0000256" key="8">
    <source>
        <dbReference type="ARBA" id="ARBA00022989"/>
    </source>
</evidence>
<accession>A0A177B6C0</accession>
<dbReference type="InterPro" id="IPR007873">
    <property type="entry name" value="Glycosyltransferase_ALG3"/>
</dbReference>
<keyword evidence="7" id="KW-0256">Endoplasmic reticulum</keyword>
<name>A0A177B6C0_9BILA</name>
<keyword evidence="8 11" id="KW-1133">Transmembrane helix</keyword>
<evidence type="ECO:0000256" key="10">
    <source>
        <dbReference type="ARBA" id="ARBA00049506"/>
    </source>
</evidence>
<dbReference type="EMBL" id="LWCA01000357">
    <property type="protein sequence ID" value="OAF68964.1"/>
    <property type="molecule type" value="Genomic_DNA"/>
</dbReference>
<dbReference type="OrthoDB" id="20028at2759"/>
<keyword evidence="13" id="KW-1185">Reference proteome</keyword>
<feature type="transmembrane region" description="Helical" evidence="11">
    <location>
        <begin position="21"/>
        <end position="48"/>
    </location>
</feature>
<dbReference type="GO" id="GO:0052925">
    <property type="term" value="F:dol-P-Man:Man(5)GlcNAc(2)-PP-Dol alpha-1,3-mannosyltransferase activity"/>
    <property type="evidence" value="ECO:0007669"/>
    <property type="project" value="UniProtKB-EC"/>
</dbReference>
<dbReference type="AlphaFoldDB" id="A0A177B6C0"/>
<sequence length="327" mass="38651">MLKRTTKKMRKSILYREIKNCYEFLMNNLIFFLFLFEIILNVAIIFLVKYTEIDWKTYMQQISKVKRGVRDYSKIYGNTGLMVFFTADTEISKIFLLIAVSVKMNILLFAPGYLFALIQTGKRVSVIIKYVSICAVVQLIIALPFLSSHPVSYIKGAFNIKRIFIYKWTVNWKMIPEYTFKSPSFHLLLLSLHVISLMFMFFYWMKKFNHAHHLIKIKKFMLISNKSTILPIFQANLIGIFFSRTLHYQFYSWYYHTIPFIIQSSGMNKVLGYICLILIEICWNVYPANSLSSLTLWICHFIIIAWSVTRLMQTGKYNLVENSEKSE</sequence>
<feature type="transmembrane region" description="Helical" evidence="11">
    <location>
        <begin position="294"/>
        <end position="312"/>
    </location>
</feature>
<evidence type="ECO:0000313" key="13">
    <source>
        <dbReference type="Proteomes" id="UP000078046"/>
    </source>
</evidence>
<evidence type="ECO:0000256" key="6">
    <source>
        <dbReference type="ARBA" id="ARBA00022692"/>
    </source>
</evidence>
<comment type="subcellular location">
    <subcellularLocation>
        <location evidence="1">Endoplasmic reticulum membrane</location>
        <topology evidence="1">Multi-pass membrane protein</topology>
    </subcellularLocation>
</comment>
<keyword evidence="4" id="KW-0328">Glycosyltransferase</keyword>
<keyword evidence="9 11" id="KW-0472">Membrane</keyword>
<dbReference type="Proteomes" id="UP000078046">
    <property type="component" value="Unassembled WGS sequence"/>
</dbReference>
<keyword evidence="6 11" id="KW-0812">Transmembrane</keyword>
<protein>
    <recommendedName>
        <fullName evidence="3">dolichyl-P-Man:Man5GlcNAc2-PP-dolichol alpha-1,3-mannosyltransferase</fullName>
        <ecNumber evidence="3">2.4.1.258</ecNumber>
    </recommendedName>
</protein>